<evidence type="ECO:0000313" key="2">
    <source>
        <dbReference type="EMBL" id="KAG9355166.1"/>
    </source>
</evidence>
<comment type="caution">
    <text evidence="2">The sequence shown here is derived from an EMBL/GenBank/DDBJ whole genome shotgun (WGS) entry which is preliminary data.</text>
</comment>
<evidence type="ECO:0000256" key="1">
    <source>
        <dbReference type="SAM" id="MobiDB-lite"/>
    </source>
</evidence>
<protein>
    <submittedName>
        <fullName evidence="2">Uncharacterized protein</fullName>
    </submittedName>
</protein>
<feature type="compositionally biased region" description="Basic residues" evidence="1">
    <location>
        <begin position="8"/>
        <end position="26"/>
    </location>
</feature>
<dbReference type="AlphaFoldDB" id="A0A8T2PVB1"/>
<dbReference type="Proteomes" id="UP000824540">
    <property type="component" value="Unassembled WGS sequence"/>
</dbReference>
<keyword evidence="3" id="KW-1185">Reference proteome</keyword>
<organism evidence="2 3">
    <name type="scientific">Albula glossodonta</name>
    <name type="common">roundjaw bonefish</name>
    <dbReference type="NCBI Taxonomy" id="121402"/>
    <lineage>
        <taxon>Eukaryota</taxon>
        <taxon>Metazoa</taxon>
        <taxon>Chordata</taxon>
        <taxon>Craniata</taxon>
        <taxon>Vertebrata</taxon>
        <taxon>Euteleostomi</taxon>
        <taxon>Actinopterygii</taxon>
        <taxon>Neopterygii</taxon>
        <taxon>Teleostei</taxon>
        <taxon>Albuliformes</taxon>
        <taxon>Albulidae</taxon>
        <taxon>Albula</taxon>
    </lineage>
</organism>
<dbReference type="EMBL" id="JAFBMS010000001">
    <property type="protein sequence ID" value="KAG9355166.1"/>
    <property type="molecule type" value="Genomic_DNA"/>
</dbReference>
<gene>
    <name evidence="2" type="ORF">JZ751_000004</name>
</gene>
<feature type="region of interest" description="Disordered" evidence="1">
    <location>
        <begin position="1"/>
        <end position="40"/>
    </location>
</feature>
<proteinExistence type="predicted"/>
<evidence type="ECO:0000313" key="3">
    <source>
        <dbReference type="Proteomes" id="UP000824540"/>
    </source>
</evidence>
<accession>A0A8T2PVB1</accession>
<reference evidence="2" key="1">
    <citation type="thesis" date="2021" institute="BYU ScholarsArchive" country="Provo, UT, USA">
        <title>Applications of and Algorithms for Genome Assembly and Genomic Analyses with an Emphasis on Marine Teleosts.</title>
        <authorList>
            <person name="Pickett B.D."/>
        </authorList>
    </citation>
    <scope>NUCLEOTIDE SEQUENCE</scope>
    <source>
        <strain evidence="2">HI-2016</strain>
    </source>
</reference>
<sequence>MMTTWTGRKQRRSPSWRGHRAVPSRRRLSESERTANMQPSLSPICPSVAVIVLLV</sequence>
<name>A0A8T2PVB1_9TELE</name>